<sequence>MMSKSALEQVREHVLRLEEKVEGLNEANTQQISFGPRLTVLAEKIDSIEELLKDRSAQLDELRADIQAWMGQVQQQFDSLSNELTLMKRAIHGSVAGSDKRRVKGWAQAELRRQNVKDLTAAVAAAEALVDYKAERTESADAEKSKSKGSKNGKKKNGNGDDGKDKQFNGNSEPGKPSTANFGCFICQGPHRARECPRKEKLNALVAVNEQGETVVILWVNRGSLFRPWCWVAWEKVTVLKLCDLRLVWVHQDVVISVDDMWSLRSNSCLLGESRRQWESVTTGEEDPITYDVVFLYTRRGRLLDQVGEGTGCYTCSFSVVGATNVGDQQICAVTVVHDVLCCTWCVQQYNARGVCSNRAILLAEYIQCCGVCERRHSCAAGAVNDDVQVLRMVQRRRAGAACGRF</sequence>
<protein>
    <submittedName>
        <fullName evidence="1">Uncharacterized protein</fullName>
    </submittedName>
</protein>
<evidence type="ECO:0000313" key="2">
    <source>
        <dbReference type="Proteomes" id="UP001234297"/>
    </source>
</evidence>
<gene>
    <name evidence="1" type="ORF">MRB53_009869</name>
</gene>
<proteinExistence type="predicted"/>
<evidence type="ECO:0000313" key="1">
    <source>
        <dbReference type="EMBL" id="KAJ8635602.1"/>
    </source>
</evidence>
<dbReference type="EMBL" id="CM056811">
    <property type="protein sequence ID" value="KAJ8635602.1"/>
    <property type="molecule type" value="Genomic_DNA"/>
</dbReference>
<name>A0ACC2LQD8_PERAE</name>
<dbReference type="Proteomes" id="UP001234297">
    <property type="component" value="Chromosome 3"/>
</dbReference>
<reference evidence="1 2" key="1">
    <citation type="journal article" date="2022" name="Hortic Res">
        <title>A haplotype resolved chromosomal level avocado genome allows analysis of novel avocado genes.</title>
        <authorList>
            <person name="Nath O."/>
            <person name="Fletcher S.J."/>
            <person name="Hayward A."/>
            <person name="Shaw L.M."/>
            <person name="Masouleh A.K."/>
            <person name="Furtado A."/>
            <person name="Henry R.J."/>
            <person name="Mitter N."/>
        </authorList>
    </citation>
    <scope>NUCLEOTIDE SEQUENCE [LARGE SCALE GENOMIC DNA]</scope>
    <source>
        <strain evidence="2">cv. Hass</strain>
    </source>
</reference>
<organism evidence="1 2">
    <name type="scientific">Persea americana</name>
    <name type="common">Avocado</name>
    <dbReference type="NCBI Taxonomy" id="3435"/>
    <lineage>
        <taxon>Eukaryota</taxon>
        <taxon>Viridiplantae</taxon>
        <taxon>Streptophyta</taxon>
        <taxon>Embryophyta</taxon>
        <taxon>Tracheophyta</taxon>
        <taxon>Spermatophyta</taxon>
        <taxon>Magnoliopsida</taxon>
        <taxon>Magnoliidae</taxon>
        <taxon>Laurales</taxon>
        <taxon>Lauraceae</taxon>
        <taxon>Persea</taxon>
    </lineage>
</organism>
<accession>A0ACC2LQD8</accession>
<keyword evidence="2" id="KW-1185">Reference proteome</keyword>
<comment type="caution">
    <text evidence="1">The sequence shown here is derived from an EMBL/GenBank/DDBJ whole genome shotgun (WGS) entry which is preliminary data.</text>
</comment>